<proteinExistence type="predicted"/>
<gene>
    <name evidence="2" type="ordered locus">Caka_0495</name>
</gene>
<evidence type="ECO:0000313" key="2">
    <source>
        <dbReference type="EMBL" id="ADE53520.1"/>
    </source>
</evidence>
<dbReference type="HOGENOM" id="CLU_008358_0_0_0"/>
<dbReference type="STRING" id="583355.Caka_0495"/>
<dbReference type="PANTHER" id="PTHR43739">
    <property type="entry name" value="XYLOGLUCANASE (EUROFUNG)"/>
    <property type="match status" value="1"/>
</dbReference>
<evidence type="ECO:0008006" key="4">
    <source>
        <dbReference type="Google" id="ProtNLM"/>
    </source>
</evidence>
<sequence length="1166" mass="128521">MRPRPSALLTALITTTCLTTQAVVVWEADFEDQALNTSAGTNANLGTTQIQTANALTGTVVSAPGGLSHMSGNALLLSTSGNGWEAIRPASHLTPIDLTAYGIDSGQSYRLSFDLYIPNALSKAVGDVQFRWNNLSDSTINAHATLAAGEHHIEVTGSFPVAVGIPESFRPFIGFDQSGSAANEFVYIDNLKFEILPTPPPPPSPSWTFADLQSTEQASHALIQWQHFGPGMSGYIDKFWINNGDPDAMYTQLDMGNGHLTLNRGEYWTSYKSIDGTGNDYQGVTWIEFSHQDPDFGIMIAKNDFYQTTDRGRTWQHLIDEDSSGSAKHNVLAVDPSNDSNWYIGAGQGWMIKFTHYTMNGIIETADRNHSEGFVMYSKDKGQSWTRVYSPFPADACFSRIIVDPRNSNHVYASCQYGVYQSTDGGLSWSLTAGTGLPHHQPRDMASFYDEATGDFYLYVVLLTHYTPNGTTIDTTGGVYRSSDGGSTWSNLTGDLAIDFTQITSYNPGWDYHQRFYRAIAFWLEISETQAESLYPDLPTSTFSQFHQIAVDPTNKDRIYLVHNYKHDYSFPPGNIWMTENGGTNWYAAAREGLYWKNETDKAYWQSRAVQPLGINTSFAHVEREHNEGNHLQSGPRFIVCNQEGEVYTAFAQQILRTTDNGATWQQIDDDETAAANGHWVGRGNSNLPGETFCLDTRTPGIYLWGSGEHGLWRNTDDGDLVYPKAIAVEQLTGQSHEGYGTLSLSSIAIHPDDNNQIYTLQFRQGNRGHLRHSSDNGASWTSINADVCGFSAFDANAGIRQRSLLIDYDTPDNMYFCVPYSEWVGWATGHWYLNGPSGNTGFGVYRSNDGGANFSLAMNGIPAASSVFCLAMDPSDPQIIYAALNETHDFDPGGLYKTTDGGSTWNAVSLPAGIVSVNEVAIHEDSGAIYIACGSFFDSGHTGGAYVSNDGGASWTLIFDMPHVRNIAPSPANPDVIAVIVGQAQSIGSINPGAYVTIDGAQSWHKINRDIGHPNFLRKIGADPYNEDILWLAVGSTGFFRADIRALRTGVEKPFFWDWMLTHDLTEISADPDRDGIDTRTEFLAGTDPTDANSYFRSGIQPDPVNGHQILFDSALARNYEIHYSDDLINWHLFDTDIQGTGAQIQVQDAEGQPKRFYRIEATLD</sequence>
<protein>
    <recommendedName>
        <fullName evidence="4">Sortilin N-terminal domain-containing protein</fullName>
    </recommendedName>
</protein>
<organism evidence="2 3">
    <name type="scientific">Coraliomargarita akajimensis (strain DSM 45221 / IAM 15411 / JCM 23193 / KCTC 12865 / 04OKA010-24)</name>
    <dbReference type="NCBI Taxonomy" id="583355"/>
    <lineage>
        <taxon>Bacteria</taxon>
        <taxon>Pseudomonadati</taxon>
        <taxon>Verrucomicrobiota</taxon>
        <taxon>Opitutia</taxon>
        <taxon>Puniceicoccales</taxon>
        <taxon>Coraliomargaritaceae</taxon>
        <taxon>Coraliomargarita</taxon>
    </lineage>
</organism>
<keyword evidence="1" id="KW-0732">Signal</keyword>
<dbReference type="Gene3D" id="2.130.10.10">
    <property type="entry name" value="YVTN repeat-like/Quinoprotein amine dehydrogenase"/>
    <property type="match status" value="5"/>
</dbReference>
<dbReference type="OrthoDB" id="184130at2"/>
<dbReference type="Proteomes" id="UP000000925">
    <property type="component" value="Chromosome"/>
</dbReference>
<name>D5EN85_CORAD</name>
<dbReference type="eggNOG" id="COG4447">
    <property type="taxonomic scope" value="Bacteria"/>
</dbReference>
<dbReference type="EMBL" id="CP001998">
    <property type="protein sequence ID" value="ADE53520.1"/>
    <property type="molecule type" value="Genomic_DNA"/>
</dbReference>
<dbReference type="CDD" id="cd15482">
    <property type="entry name" value="Sialidase_non-viral"/>
    <property type="match status" value="2"/>
</dbReference>
<dbReference type="AlphaFoldDB" id="D5EN85"/>
<feature type="signal peptide" evidence="1">
    <location>
        <begin position="1"/>
        <end position="22"/>
    </location>
</feature>
<keyword evidence="3" id="KW-1185">Reference proteome</keyword>
<dbReference type="RefSeq" id="WP_013042245.1">
    <property type="nucleotide sequence ID" value="NC_014008.1"/>
</dbReference>
<dbReference type="InterPro" id="IPR052025">
    <property type="entry name" value="Xyloglucanase_GH74"/>
</dbReference>
<dbReference type="PANTHER" id="PTHR43739:SF5">
    <property type="entry name" value="EXO-ALPHA-SIALIDASE"/>
    <property type="match status" value="1"/>
</dbReference>
<feature type="chain" id="PRO_5003070836" description="Sortilin N-terminal domain-containing protein" evidence="1">
    <location>
        <begin position="23"/>
        <end position="1166"/>
    </location>
</feature>
<reference evidence="2 3" key="1">
    <citation type="journal article" date="2010" name="Stand. Genomic Sci.">
        <title>Complete genome sequence of Coraliomargarita akajimensis type strain (04OKA010-24).</title>
        <authorList>
            <person name="Mavromatis K."/>
            <person name="Abt B."/>
            <person name="Brambilla E."/>
            <person name="Lapidus A."/>
            <person name="Copeland A."/>
            <person name="Deshpande S."/>
            <person name="Nolan M."/>
            <person name="Lucas S."/>
            <person name="Tice H."/>
            <person name="Cheng J.F."/>
            <person name="Han C."/>
            <person name="Detter J.C."/>
            <person name="Woyke T."/>
            <person name="Goodwin L."/>
            <person name="Pitluck S."/>
            <person name="Held B."/>
            <person name="Brettin T."/>
            <person name="Tapia R."/>
            <person name="Ivanova N."/>
            <person name="Mikhailova N."/>
            <person name="Pati A."/>
            <person name="Liolios K."/>
            <person name="Chen A."/>
            <person name="Palaniappan K."/>
            <person name="Land M."/>
            <person name="Hauser L."/>
            <person name="Chang Y.J."/>
            <person name="Jeffries C.D."/>
            <person name="Rohde M."/>
            <person name="Goker M."/>
            <person name="Bristow J."/>
            <person name="Eisen J.A."/>
            <person name="Markowitz V."/>
            <person name="Hugenholtz P."/>
            <person name="Klenk H.P."/>
            <person name="Kyrpides N.C."/>
        </authorList>
    </citation>
    <scope>NUCLEOTIDE SEQUENCE [LARGE SCALE GENOMIC DNA]</scope>
    <source>
        <strain evidence="3">DSM 45221 / IAM 15411 / JCM 23193 / KCTC 12865</strain>
    </source>
</reference>
<dbReference type="KEGG" id="caa:Caka_0495"/>
<dbReference type="InterPro" id="IPR015943">
    <property type="entry name" value="WD40/YVTN_repeat-like_dom_sf"/>
</dbReference>
<accession>D5EN85</accession>
<dbReference type="GO" id="GO:0010411">
    <property type="term" value="P:xyloglucan metabolic process"/>
    <property type="evidence" value="ECO:0007669"/>
    <property type="project" value="TreeGrafter"/>
</dbReference>
<dbReference type="SUPFAM" id="SSF110296">
    <property type="entry name" value="Oligoxyloglucan reducing end-specific cellobiohydrolase"/>
    <property type="match status" value="2"/>
</dbReference>
<evidence type="ECO:0000313" key="3">
    <source>
        <dbReference type="Proteomes" id="UP000000925"/>
    </source>
</evidence>
<evidence type="ECO:0000256" key="1">
    <source>
        <dbReference type="SAM" id="SignalP"/>
    </source>
</evidence>